<dbReference type="InterPro" id="IPR023996">
    <property type="entry name" value="TonB-dep_OMP_SusC/RagA"/>
</dbReference>
<dbReference type="InterPro" id="IPR037066">
    <property type="entry name" value="Plug_dom_sf"/>
</dbReference>
<keyword evidence="1" id="KW-0813">Transport</keyword>
<keyword evidence="1" id="KW-0998">Cell outer membrane</keyword>
<comment type="similarity">
    <text evidence="1">Belongs to the TonB-dependent receptor family.</text>
</comment>
<keyword evidence="5" id="KW-1185">Reference proteome</keyword>
<name>A0ABT8LCN6_9BACT</name>
<dbReference type="NCBIfam" id="TIGR04057">
    <property type="entry name" value="SusC_RagA_signa"/>
    <property type="match status" value="1"/>
</dbReference>
<dbReference type="InterPro" id="IPR008969">
    <property type="entry name" value="CarboxyPept-like_regulatory"/>
</dbReference>
<organism evidence="4 5">
    <name type="scientific">Agaribacillus aureus</name>
    <dbReference type="NCBI Taxonomy" id="3051825"/>
    <lineage>
        <taxon>Bacteria</taxon>
        <taxon>Pseudomonadati</taxon>
        <taxon>Bacteroidota</taxon>
        <taxon>Cytophagia</taxon>
        <taxon>Cytophagales</taxon>
        <taxon>Splendidivirgaceae</taxon>
        <taxon>Agaribacillus</taxon>
    </lineage>
</organism>
<dbReference type="EMBL" id="JAUJEB010000006">
    <property type="protein sequence ID" value="MDN5215544.1"/>
    <property type="molecule type" value="Genomic_DNA"/>
</dbReference>
<sequence>MKNKCLLIFHKLIMYSFYGFLLQLFFVGAILATEKGYAQKSVKETYVSINFDRNHLQTVFKKIESQTDFKFSYNHRDIDRRFRFDHHYQETSVHQVLLDVSREAKLSFEHVNGHIGVKLIKNAWESGVTEIELNKEISGKVTDENGEVLPGVNIVVKGSTIGTVTDADGNYKLSIPDDATTLVFTYVGYLTEEIEIGTQTVININLSPDISTLSEIVVVGYGTQKKEAVVGAMTSVKPSELKIPASNLTTALAGRISGVVSYQTSGEPGADNAQFFVRGVASFNNQNGPLILIDGVELTVDDLARLQPDDIESFSVLKDPTTTAIYGARGANGIILVTTKTGEDGPAVVNLRVENSLSEPVSLIDLADPVTHMRLQNEANRTRGDFSTFTEEQIAGTIRGGNPNIYPATDWYEELFKDFASTTRVNLNVRGGGKKVRYYVAGSFNKDNGLLKVDKRNNFTNGINLRRYLLRSNVNIDLHENTEMIVRLHSTIDDYRGPLQGGNAIYATAVRTSPTRFPAVYDPDPTLAGVPHIPFGNGPPPRGEGGLQIDDDDPFPVWFNPYAELQRGYRDTRRQLSLVQLEFKQNLGSILPGLSARFLGNANTTSFFENRRGYAPFFYRLSTFDPFTEDYRLIRTALGSGDESLELLGGRRENNSVLYMEAAVNYYQTFAQKHNVTGLLVFTAREFLDGNASTVQLSLPSRNLTIAGRYNYDYDNRYFAEFNFGYNGSERFAQNNRFGFFPSFGVGWLVSNEPFFKDFSGAISRLKLRASFGWVGNDRIGDTRADRFFYLSEVDLSSGANGATFGRELNEFIPGVTINRYANPLVTWEEAQKANLGLELNLMDDAIQFRVDAFHEKRSSILQNRADIPSTLGLQAPLQTNVGEVTAKGIDASLDINHYFNNDFWVTGRATYTFADNEFSVFEEPDFSAIGAPWRSNIGNNVNVQQGFIAERLFVDDEEAMNSPIQFGTPGEDYGGGDIKYKDLNGDGVITSLDLAPIGKPTIPKVTYGFGLSAGYKRFDVNIFFQGLAEVSFFINPVSTGPFITSFLDEDDAGINLVRDANGNGFGNGFLSENGLLQAYADSHWSEENRDVHALWPRLSTTVIDNNVQRSTWWLRNGAFMRLKQVEIGYNLLKNLDSKLGLKTLRIYASGTNLAVWSKFKQWDPELGSNGLNYPLQRVINLGIQAGF</sequence>
<proteinExistence type="inferred from homology"/>
<dbReference type="InterPro" id="IPR023997">
    <property type="entry name" value="TonB-dep_OMP_SusC/RagA_CS"/>
</dbReference>
<evidence type="ECO:0000256" key="2">
    <source>
        <dbReference type="SAM" id="Phobius"/>
    </source>
</evidence>
<dbReference type="PROSITE" id="PS00018">
    <property type="entry name" value="EF_HAND_1"/>
    <property type="match status" value="1"/>
</dbReference>
<gene>
    <name evidence="4" type="ORF">QQ020_25930</name>
</gene>
<comment type="caution">
    <text evidence="4">The sequence shown here is derived from an EMBL/GenBank/DDBJ whole genome shotgun (WGS) entry which is preliminary data.</text>
</comment>
<dbReference type="SUPFAM" id="SSF49464">
    <property type="entry name" value="Carboxypeptidase regulatory domain-like"/>
    <property type="match status" value="1"/>
</dbReference>
<feature type="domain" description="TonB-dependent receptor plug" evidence="3">
    <location>
        <begin position="226"/>
        <end position="334"/>
    </location>
</feature>
<evidence type="ECO:0000256" key="1">
    <source>
        <dbReference type="PROSITE-ProRule" id="PRU01360"/>
    </source>
</evidence>
<dbReference type="Pfam" id="PF13715">
    <property type="entry name" value="CarbopepD_reg_2"/>
    <property type="match status" value="1"/>
</dbReference>
<keyword evidence="1 2" id="KW-0472">Membrane</keyword>
<dbReference type="Proteomes" id="UP001172083">
    <property type="component" value="Unassembled WGS sequence"/>
</dbReference>
<evidence type="ECO:0000313" key="5">
    <source>
        <dbReference type="Proteomes" id="UP001172083"/>
    </source>
</evidence>
<dbReference type="RefSeq" id="WP_346760873.1">
    <property type="nucleotide sequence ID" value="NZ_JAUJEB010000006.1"/>
</dbReference>
<dbReference type="Gene3D" id="2.60.40.1120">
    <property type="entry name" value="Carboxypeptidase-like, regulatory domain"/>
    <property type="match status" value="1"/>
</dbReference>
<evidence type="ECO:0000313" key="4">
    <source>
        <dbReference type="EMBL" id="MDN5215544.1"/>
    </source>
</evidence>
<dbReference type="Pfam" id="PF07715">
    <property type="entry name" value="Plug"/>
    <property type="match status" value="1"/>
</dbReference>
<dbReference type="InterPro" id="IPR018247">
    <property type="entry name" value="EF_Hand_1_Ca_BS"/>
</dbReference>
<dbReference type="InterPro" id="IPR012910">
    <property type="entry name" value="Plug_dom"/>
</dbReference>
<dbReference type="NCBIfam" id="TIGR04056">
    <property type="entry name" value="OMP_RagA_SusC"/>
    <property type="match status" value="1"/>
</dbReference>
<feature type="transmembrane region" description="Helical" evidence="2">
    <location>
        <begin position="12"/>
        <end position="32"/>
    </location>
</feature>
<accession>A0ABT8LCN6</accession>
<keyword evidence="1 2" id="KW-0812">Transmembrane</keyword>
<dbReference type="SUPFAM" id="SSF56935">
    <property type="entry name" value="Porins"/>
    <property type="match status" value="1"/>
</dbReference>
<evidence type="ECO:0000259" key="3">
    <source>
        <dbReference type="Pfam" id="PF07715"/>
    </source>
</evidence>
<keyword evidence="4" id="KW-0675">Receptor</keyword>
<dbReference type="InterPro" id="IPR039426">
    <property type="entry name" value="TonB-dep_rcpt-like"/>
</dbReference>
<comment type="subcellular location">
    <subcellularLocation>
        <location evidence="1">Cell outer membrane</location>
        <topology evidence="1">Multi-pass membrane protein</topology>
    </subcellularLocation>
</comment>
<protein>
    <submittedName>
        <fullName evidence="4">TonB-dependent receptor</fullName>
    </submittedName>
</protein>
<dbReference type="PROSITE" id="PS52016">
    <property type="entry name" value="TONB_DEPENDENT_REC_3"/>
    <property type="match status" value="1"/>
</dbReference>
<keyword evidence="1" id="KW-1134">Transmembrane beta strand</keyword>
<reference evidence="4" key="1">
    <citation type="submission" date="2023-06" db="EMBL/GenBank/DDBJ databases">
        <title>Genomic of Agaribacillus aureum.</title>
        <authorList>
            <person name="Wang G."/>
        </authorList>
    </citation>
    <scope>NUCLEOTIDE SEQUENCE</scope>
    <source>
        <strain evidence="4">BMA12</strain>
    </source>
</reference>
<keyword evidence="2" id="KW-1133">Transmembrane helix</keyword>
<dbReference type="Gene3D" id="2.170.130.10">
    <property type="entry name" value="TonB-dependent receptor, plug domain"/>
    <property type="match status" value="1"/>
</dbReference>